<feature type="binding site" evidence="9">
    <location>
        <position position="54"/>
    </location>
    <ligand>
        <name>Zn(2+)</name>
        <dbReference type="ChEBI" id="CHEBI:29105"/>
        <label>2</label>
    </ligand>
</feature>
<dbReference type="PANTHER" id="PTHR10333:SF42">
    <property type="entry name" value="INHIBITOR OF GROWTH PROTEIN 5"/>
    <property type="match status" value="1"/>
</dbReference>
<feature type="binding site" evidence="9">
    <location>
        <position position="38"/>
    </location>
    <ligand>
        <name>Zn(2+)</name>
        <dbReference type="ChEBI" id="CHEBI:29105"/>
        <label>1</label>
    </ligand>
</feature>
<dbReference type="SMART" id="SM00249">
    <property type="entry name" value="PHD"/>
    <property type="match status" value="1"/>
</dbReference>
<dbReference type="InterPro" id="IPR028651">
    <property type="entry name" value="ING_fam"/>
</dbReference>
<dbReference type="PANTHER" id="PTHR10333">
    <property type="entry name" value="INHIBITOR OF GROWTH PROTEIN"/>
    <property type="match status" value="1"/>
</dbReference>
<keyword evidence="4 10" id="KW-0863">Zinc-finger</keyword>
<dbReference type="InterPro" id="IPR019787">
    <property type="entry name" value="Znf_PHD-finger"/>
</dbReference>
<feature type="binding site" evidence="9">
    <location>
        <position position="13"/>
    </location>
    <ligand>
        <name>Zn(2+)</name>
        <dbReference type="ChEBI" id="CHEBI:29105"/>
        <label>1</label>
    </ligand>
</feature>
<dbReference type="SUPFAM" id="SSF57903">
    <property type="entry name" value="FYVE/PHD zinc finger"/>
    <property type="match status" value="1"/>
</dbReference>
<evidence type="ECO:0000256" key="10">
    <source>
        <dbReference type="PROSITE-ProRule" id="PRU00146"/>
    </source>
</evidence>
<dbReference type="GO" id="GO:0008270">
    <property type="term" value="F:zinc ion binding"/>
    <property type="evidence" value="ECO:0007669"/>
    <property type="project" value="UniProtKB-KW"/>
</dbReference>
<feature type="site" description="Histone H3K4me3 binding" evidence="8">
    <location>
        <position position="10"/>
    </location>
</feature>
<evidence type="ECO:0000256" key="4">
    <source>
        <dbReference type="ARBA" id="ARBA00022771"/>
    </source>
</evidence>
<dbReference type="OrthoDB" id="5411773at2759"/>
<dbReference type="Pfam" id="PF00628">
    <property type="entry name" value="PHD"/>
    <property type="match status" value="1"/>
</dbReference>
<keyword evidence="5 9" id="KW-0862">Zinc</keyword>
<feature type="non-terminal residue" evidence="12">
    <location>
        <position position="55"/>
    </location>
</feature>
<feature type="site" description="Histone H3K4me3 binding" evidence="8">
    <location>
        <position position="33"/>
    </location>
</feature>
<feature type="non-terminal residue" evidence="12">
    <location>
        <position position="1"/>
    </location>
</feature>
<feature type="binding site" evidence="9">
    <location>
        <position position="24"/>
    </location>
    <ligand>
        <name>Zn(2+)</name>
        <dbReference type="ChEBI" id="CHEBI:29105"/>
        <label>2</label>
    </ligand>
</feature>
<comment type="subcellular location">
    <subcellularLocation>
        <location evidence="1">Nucleus</location>
    </subcellularLocation>
</comment>
<feature type="binding site" evidence="9">
    <location>
        <position position="35"/>
    </location>
    <ligand>
        <name>Zn(2+)</name>
        <dbReference type="ChEBI" id="CHEBI:29105"/>
        <label>1</label>
    </ligand>
</feature>
<evidence type="ECO:0000256" key="5">
    <source>
        <dbReference type="ARBA" id="ARBA00022833"/>
    </source>
</evidence>
<keyword evidence="7" id="KW-0539">Nucleus</keyword>
<name>A0A167X597_9AGAM</name>
<evidence type="ECO:0000256" key="2">
    <source>
        <dbReference type="ARBA" id="ARBA00010210"/>
    </source>
</evidence>
<dbReference type="PROSITE" id="PS01359">
    <property type="entry name" value="ZF_PHD_1"/>
    <property type="match status" value="1"/>
</dbReference>
<dbReference type="GO" id="GO:0006325">
    <property type="term" value="P:chromatin organization"/>
    <property type="evidence" value="ECO:0007669"/>
    <property type="project" value="UniProtKB-KW"/>
</dbReference>
<feature type="binding site" evidence="9">
    <location>
        <position position="29"/>
    </location>
    <ligand>
        <name>Zn(2+)</name>
        <dbReference type="ChEBI" id="CHEBI:29105"/>
        <label>2</label>
    </ligand>
</feature>
<dbReference type="AlphaFoldDB" id="A0A167X597"/>
<feature type="binding site" evidence="9">
    <location>
        <position position="51"/>
    </location>
    <ligand>
        <name>Zn(2+)</name>
        <dbReference type="ChEBI" id="CHEBI:29105"/>
        <label>2</label>
    </ligand>
</feature>
<proteinExistence type="inferred from homology"/>
<reference evidence="12 13" key="1">
    <citation type="journal article" date="2016" name="Mol. Biol. Evol.">
        <title>Comparative Genomics of Early-Diverging Mushroom-Forming Fungi Provides Insights into the Origins of Lignocellulose Decay Capabilities.</title>
        <authorList>
            <person name="Nagy L.G."/>
            <person name="Riley R."/>
            <person name="Tritt A."/>
            <person name="Adam C."/>
            <person name="Daum C."/>
            <person name="Floudas D."/>
            <person name="Sun H."/>
            <person name="Yadav J.S."/>
            <person name="Pangilinan J."/>
            <person name="Larsson K.H."/>
            <person name="Matsuura K."/>
            <person name="Barry K."/>
            <person name="Labutti K."/>
            <person name="Kuo R."/>
            <person name="Ohm R.A."/>
            <person name="Bhattacharya S.S."/>
            <person name="Shirouzu T."/>
            <person name="Yoshinaga Y."/>
            <person name="Martin F.M."/>
            <person name="Grigoriev I.V."/>
            <person name="Hibbett D.S."/>
        </authorList>
    </citation>
    <scope>NUCLEOTIDE SEQUENCE [LARGE SCALE GENOMIC DNA]</scope>
    <source>
        <strain evidence="12 13">CBS 109695</strain>
    </source>
</reference>
<gene>
    <name evidence="12" type="ORF">FIBSPDRAFT_656798</name>
</gene>
<evidence type="ECO:0000313" key="13">
    <source>
        <dbReference type="Proteomes" id="UP000076532"/>
    </source>
</evidence>
<dbReference type="EMBL" id="KV417771">
    <property type="protein sequence ID" value="KZP06836.1"/>
    <property type="molecule type" value="Genomic_DNA"/>
</dbReference>
<evidence type="ECO:0000259" key="11">
    <source>
        <dbReference type="PROSITE" id="PS50016"/>
    </source>
</evidence>
<dbReference type="InterPro" id="IPR019786">
    <property type="entry name" value="Zinc_finger_PHD-type_CS"/>
</dbReference>
<evidence type="ECO:0000256" key="8">
    <source>
        <dbReference type="PIRSR" id="PIRSR628651-50"/>
    </source>
</evidence>
<dbReference type="PROSITE" id="PS50016">
    <property type="entry name" value="ZF_PHD_2"/>
    <property type="match status" value="1"/>
</dbReference>
<evidence type="ECO:0000256" key="1">
    <source>
        <dbReference type="ARBA" id="ARBA00004123"/>
    </source>
</evidence>
<accession>A0A167X597</accession>
<dbReference type="InterPro" id="IPR011011">
    <property type="entry name" value="Znf_FYVE_PHD"/>
</dbReference>
<dbReference type="Gene3D" id="3.30.40.10">
    <property type="entry name" value="Zinc/RING finger domain, C3HC4 (zinc finger)"/>
    <property type="match status" value="1"/>
</dbReference>
<evidence type="ECO:0000313" key="12">
    <source>
        <dbReference type="EMBL" id="KZP06836.1"/>
    </source>
</evidence>
<organism evidence="12 13">
    <name type="scientific">Athelia psychrophila</name>
    <dbReference type="NCBI Taxonomy" id="1759441"/>
    <lineage>
        <taxon>Eukaryota</taxon>
        <taxon>Fungi</taxon>
        <taxon>Dikarya</taxon>
        <taxon>Basidiomycota</taxon>
        <taxon>Agaricomycotina</taxon>
        <taxon>Agaricomycetes</taxon>
        <taxon>Agaricomycetidae</taxon>
        <taxon>Atheliales</taxon>
        <taxon>Atheliaceae</taxon>
        <taxon>Athelia</taxon>
    </lineage>
</organism>
<keyword evidence="13" id="KW-1185">Reference proteome</keyword>
<feature type="binding site" evidence="9">
    <location>
        <position position="11"/>
    </location>
    <ligand>
        <name>Zn(2+)</name>
        <dbReference type="ChEBI" id="CHEBI:29105"/>
        <label>1</label>
    </ligand>
</feature>
<dbReference type="GO" id="GO:0006355">
    <property type="term" value="P:regulation of DNA-templated transcription"/>
    <property type="evidence" value="ECO:0007669"/>
    <property type="project" value="TreeGrafter"/>
</dbReference>
<evidence type="ECO:0000256" key="9">
    <source>
        <dbReference type="PIRSR" id="PIRSR628651-51"/>
    </source>
</evidence>
<sequence>AEVDDDDRTYCFCDGTTYGEMIACDETDCEREWFHLSCIGRTIPPEGAWFCEVCK</sequence>
<dbReference type="GO" id="GO:0000785">
    <property type="term" value="C:chromatin"/>
    <property type="evidence" value="ECO:0007669"/>
    <property type="project" value="UniProtKB-ARBA"/>
</dbReference>
<dbReference type="STRING" id="436010.A0A167X597"/>
<keyword evidence="6" id="KW-0156">Chromatin regulator</keyword>
<dbReference type="InterPro" id="IPR001965">
    <property type="entry name" value="Znf_PHD"/>
</dbReference>
<evidence type="ECO:0000256" key="6">
    <source>
        <dbReference type="ARBA" id="ARBA00022853"/>
    </source>
</evidence>
<keyword evidence="3 9" id="KW-0479">Metal-binding</keyword>
<comment type="similarity">
    <text evidence="2">Belongs to the ING family.</text>
</comment>
<dbReference type="GO" id="GO:0005634">
    <property type="term" value="C:nucleus"/>
    <property type="evidence" value="ECO:0007669"/>
    <property type="project" value="UniProtKB-SubCell"/>
</dbReference>
<protein>
    <submittedName>
        <fullName evidence="12">Molecular basis of histone H3k4me3 recognition By Ing4</fullName>
    </submittedName>
</protein>
<evidence type="ECO:0000256" key="3">
    <source>
        <dbReference type="ARBA" id="ARBA00022723"/>
    </source>
</evidence>
<feature type="domain" description="PHD-type" evidence="11">
    <location>
        <begin position="8"/>
        <end position="55"/>
    </location>
</feature>
<dbReference type="Proteomes" id="UP000076532">
    <property type="component" value="Unassembled WGS sequence"/>
</dbReference>
<evidence type="ECO:0000256" key="7">
    <source>
        <dbReference type="ARBA" id="ARBA00023242"/>
    </source>
</evidence>
<dbReference type="InterPro" id="IPR013083">
    <property type="entry name" value="Znf_RING/FYVE/PHD"/>
</dbReference>
<feature type="site" description="Histone H3K4me3 binding" evidence="8">
    <location>
        <position position="21"/>
    </location>
</feature>
<feature type="site" description="Histone H3K4me3 binding" evidence="8">
    <location>
        <position position="25"/>
    </location>
</feature>